<sequence length="118" mass="12635">MNFLRKGRFRRTLPAGGSGFPKGAGGLWPDGGSLPEEGGFEQLLGRDLAFAGVQVRVSQPGGAPARYLDALLPLRVALSDERKEELVKPGIQGLELLLITGVAVVDRNDAPIHMIQDF</sequence>
<comment type="caution">
    <text evidence="1">The sequence shown here is derived from an EMBL/GenBank/DDBJ whole genome shotgun (WGS) entry which is preliminary data.</text>
</comment>
<organism evidence="1">
    <name type="scientific">Desulfobacca acetoxidans</name>
    <dbReference type="NCBI Taxonomy" id="60893"/>
    <lineage>
        <taxon>Bacteria</taxon>
        <taxon>Pseudomonadati</taxon>
        <taxon>Thermodesulfobacteriota</taxon>
        <taxon>Desulfobaccia</taxon>
        <taxon>Desulfobaccales</taxon>
        <taxon>Desulfobaccaceae</taxon>
        <taxon>Desulfobacca</taxon>
    </lineage>
</organism>
<proteinExistence type="predicted"/>
<accession>A0A7V6A6D9</accession>
<name>A0A7V6A6D9_9BACT</name>
<evidence type="ECO:0000313" key="1">
    <source>
        <dbReference type="EMBL" id="HHS31000.1"/>
    </source>
</evidence>
<reference evidence="1" key="1">
    <citation type="journal article" date="2020" name="mSystems">
        <title>Genome- and Community-Level Interaction Insights into Carbon Utilization and Element Cycling Functions of Hydrothermarchaeota in Hydrothermal Sediment.</title>
        <authorList>
            <person name="Zhou Z."/>
            <person name="Liu Y."/>
            <person name="Xu W."/>
            <person name="Pan J."/>
            <person name="Luo Z.H."/>
            <person name="Li M."/>
        </authorList>
    </citation>
    <scope>NUCLEOTIDE SEQUENCE [LARGE SCALE GENOMIC DNA]</scope>
    <source>
        <strain evidence="1">SpSt-767</strain>
    </source>
</reference>
<protein>
    <submittedName>
        <fullName evidence="1">Uncharacterized protein</fullName>
    </submittedName>
</protein>
<dbReference type="EMBL" id="DTGR01000231">
    <property type="protein sequence ID" value="HHS31000.1"/>
    <property type="molecule type" value="Genomic_DNA"/>
</dbReference>
<dbReference type="AlphaFoldDB" id="A0A7V6A6D9"/>
<gene>
    <name evidence="1" type="ORF">ENV52_15040</name>
</gene>